<sequence>MHKRILGDSINHIKFYIHSRQERLRNALIEEHNGYQQQHGERYLQMKSYTEKLEEELQEFKNKVATLSASNEELKEAYKDKSRKCRNWEKMVKSLKAQNQGPGQRVMSAQPSGRLPLPNGSPKFANTFASNTNSKGTSRSHYPTATSNQGLTFGLPPQITSSHRFTSGHPASSNNSGFRANGNSVSMPTPMPHLGPNTRSSKKR</sequence>
<proteinExistence type="predicted"/>
<gene>
    <name evidence="3" type="ORF">Ae201684_009872</name>
</gene>
<organism evidence="3 4">
    <name type="scientific">Aphanomyces euteiches</name>
    <dbReference type="NCBI Taxonomy" id="100861"/>
    <lineage>
        <taxon>Eukaryota</taxon>
        <taxon>Sar</taxon>
        <taxon>Stramenopiles</taxon>
        <taxon>Oomycota</taxon>
        <taxon>Saprolegniomycetes</taxon>
        <taxon>Saprolegniales</taxon>
        <taxon>Verrucalvaceae</taxon>
        <taxon>Aphanomyces</taxon>
    </lineage>
</organism>
<dbReference type="Proteomes" id="UP000481153">
    <property type="component" value="Unassembled WGS sequence"/>
</dbReference>
<evidence type="ECO:0000256" key="1">
    <source>
        <dbReference type="SAM" id="Coils"/>
    </source>
</evidence>
<feature type="compositionally biased region" description="Polar residues" evidence="2">
    <location>
        <begin position="158"/>
        <end position="187"/>
    </location>
</feature>
<protein>
    <submittedName>
        <fullName evidence="3">Uncharacterized protein</fullName>
    </submittedName>
</protein>
<evidence type="ECO:0000313" key="4">
    <source>
        <dbReference type="Proteomes" id="UP000481153"/>
    </source>
</evidence>
<dbReference type="AlphaFoldDB" id="A0A6G0WZP6"/>
<dbReference type="EMBL" id="VJMJ01000126">
    <property type="protein sequence ID" value="KAF0733048.1"/>
    <property type="molecule type" value="Genomic_DNA"/>
</dbReference>
<feature type="coiled-coil region" evidence="1">
    <location>
        <begin position="43"/>
        <end position="98"/>
    </location>
</feature>
<accession>A0A6G0WZP6</accession>
<reference evidence="3 4" key="1">
    <citation type="submission" date="2019-07" db="EMBL/GenBank/DDBJ databases">
        <title>Genomics analysis of Aphanomyces spp. identifies a new class of oomycete effector associated with host adaptation.</title>
        <authorList>
            <person name="Gaulin E."/>
        </authorList>
    </citation>
    <scope>NUCLEOTIDE SEQUENCE [LARGE SCALE GENOMIC DNA]</scope>
    <source>
        <strain evidence="3 4">ATCC 201684</strain>
    </source>
</reference>
<keyword evidence="4" id="KW-1185">Reference proteome</keyword>
<name>A0A6G0WZP6_9STRA</name>
<evidence type="ECO:0000313" key="3">
    <source>
        <dbReference type="EMBL" id="KAF0733048.1"/>
    </source>
</evidence>
<feature type="region of interest" description="Disordered" evidence="2">
    <location>
        <begin position="125"/>
        <end position="204"/>
    </location>
</feature>
<evidence type="ECO:0000256" key="2">
    <source>
        <dbReference type="SAM" id="MobiDB-lite"/>
    </source>
</evidence>
<comment type="caution">
    <text evidence="3">The sequence shown here is derived from an EMBL/GenBank/DDBJ whole genome shotgun (WGS) entry which is preliminary data.</text>
</comment>
<feature type="compositionally biased region" description="Polar residues" evidence="2">
    <location>
        <begin position="127"/>
        <end position="151"/>
    </location>
</feature>
<keyword evidence="1" id="KW-0175">Coiled coil</keyword>